<protein>
    <recommendedName>
        <fullName evidence="4">G protein-coupled receptor</fullName>
    </recommendedName>
</protein>
<name>A0AAN5CJ79_9BILA</name>
<keyword evidence="1" id="KW-1133">Transmembrane helix</keyword>
<gene>
    <name evidence="2" type="ORF">PMAYCL1PPCAC_15559</name>
</gene>
<evidence type="ECO:0000256" key="1">
    <source>
        <dbReference type="SAM" id="Phobius"/>
    </source>
</evidence>
<feature type="non-terminal residue" evidence="2">
    <location>
        <position position="77"/>
    </location>
</feature>
<accession>A0AAN5CJ79</accession>
<evidence type="ECO:0000313" key="3">
    <source>
        <dbReference type="Proteomes" id="UP001328107"/>
    </source>
</evidence>
<proteinExistence type="predicted"/>
<feature type="transmembrane region" description="Helical" evidence="1">
    <location>
        <begin position="12"/>
        <end position="38"/>
    </location>
</feature>
<dbReference type="AlphaFoldDB" id="A0AAN5CJ79"/>
<organism evidence="2 3">
    <name type="scientific">Pristionchus mayeri</name>
    <dbReference type="NCBI Taxonomy" id="1317129"/>
    <lineage>
        <taxon>Eukaryota</taxon>
        <taxon>Metazoa</taxon>
        <taxon>Ecdysozoa</taxon>
        <taxon>Nematoda</taxon>
        <taxon>Chromadorea</taxon>
        <taxon>Rhabditida</taxon>
        <taxon>Rhabditina</taxon>
        <taxon>Diplogasteromorpha</taxon>
        <taxon>Diplogasteroidea</taxon>
        <taxon>Neodiplogasteridae</taxon>
        <taxon>Pristionchus</taxon>
    </lineage>
</organism>
<keyword evidence="3" id="KW-1185">Reference proteome</keyword>
<comment type="caution">
    <text evidence="2">The sequence shown here is derived from an EMBL/GenBank/DDBJ whole genome shotgun (WGS) entry which is preliminary data.</text>
</comment>
<evidence type="ECO:0000313" key="2">
    <source>
        <dbReference type="EMBL" id="GMR45364.1"/>
    </source>
</evidence>
<sequence length="77" mass="8760">KVRSQLSEILEYSRAVIPVVIVSSLIKSSSLICCVLWQEGIGQYGFLRVIFFTIHSINCVTMKTMLIATHRGLRRTF</sequence>
<feature type="non-terminal residue" evidence="2">
    <location>
        <position position="1"/>
    </location>
</feature>
<dbReference type="EMBL" id="BTRK01000004">
    <property type="protein sequence ID" value="GMR45364.1"/>
    <property type="molecule type" value="Genomic_DNA"/>
</dbReference>
<keyword evidence="1" id="KW-0472">Membrane</keyword>
<feature type="transmembrane region" description="Helical" evidence="1">
    <location>
        <begin position="44"/>
        <end position="68"/>
    </location>
</feature>
<dbReference type="Proteomes" id="UP001328107">
    <property type="component" value="Unassembled WGS sequence"/>
</dbReference>
<evidence type="ECO:0008006" key="4">
    <source>
        <dbReference type="Google" id="ProtNLM"/>
    </source>
</evidence>
<reference evidence="3" key="1">
    <citation type="submission" date="2022-10" db="EMBL/GenBank/DDBJ databases">
        <title>Genome assembly of Pristionchus species.</title>
        <authorList>
            <person name="Yoshida K."/>
            <person name="Sommer R.J."/>
        </authorList>
    </citation>
    <scope>NUCLEOTIDE SEQUENCE [LARGE SCALE GENOMIC DNA]</scope>
    <source>
        <strain evidence="3">RS5460</strain>
    </source>
</reference>
<keyword evidence="1" id="KW-0812">Transmembrane</keyword>